<dbReference type="SMART" id="SM00271">
    <property type="entry name" value="DnaJ"/>
    <property type="match status" value="1"/>
</dbReference>
<gene>
    <name evidence="3" type="ORF">C1SCF055_LOCUS34432</name>
</gene>
<evidence type="ECO:0000259" key="2">
    <source>
        <dbReference type="PROSITE" id="PS50076"/>
    </source>
</evidence>
<feature type="compositionally biased region" description="Polar residues" evidence="1">
    <location>
        <begin position="520"/>
        <end position="530"/>
    </location>
</feature>
<feature type="compositionally biased region" description="Basic and acidic residues" evidence="1">
    <location>
        <begin position="154"/>
        <end position="165"/>
    </location>
</feature>
<feature type="compositionally biased region" description="Basic and acidic residues" evidence="1">
    <location>
        <begin position="108"/>
        <end position="120"/>
    </location>
</feature>
<reference evidence="3" key="1">
    <citation type="submission" date="2022-10" db="EMBL/GenBank/DDBJ databases">
        <authorList>
            <person name="Chen Y."/>
            <person name="Dougan E. K."/>
            <person name="Chan C."/>
            <person name="Rhodes N."/>
            <person name="Thang M."/>
        </authorList>
    </citation>
    <scope>NUCLEOTIDE SEQUENCE</scope>
</reference>
<organism evidence="3">
    <name type="scientific">Cladocopium goreaui</name>
    <dbReference type="NCBI Taxonomy" id="2562237"/>
    <lineage>
        <taxon>Eukaryota</taxon>
        <taxon>Sar</taxon>
        <taxon>Alveolata</taxon>
        <taxon>Dinophyceae</taxon>
        <taxon>Suessiales</taxon>
        <taxon>Symbiodiniaceae</taxon>
        <taxon>Cladocopium</taxon>
    </lineage>
</organism>
<feature type="region of interest" description="Disordered" evidence="1">
    <location>
        <begin position="833"/>
        <end position="861"/>
    </location>
</feature>
<feature type="compositionally biased region" description="Basic and acidic residues" evidence="1">
    <location>
        <begin position="687"/>
        <end position="711"/>
    </location>
</feature>
<feature type="compositionally biased region" description="Low complexity" evidence="1">
    <location>
        <begin position="280"/>
        <end position="295"/>
    </location>
</feature>
<sequence>FVNLRPDMPQARTSLSQTLAATTLGLGPEPLKGGSSKRINYMLTSTDTPASRSQSDDAESSRQDVLHYRRQSSLDEKKRQQRQSQRELSRLSELEELEWQRQQQRQEQQNRADLHRERTQQEGQQLRVKEREIQQIHKLLRASSMRTSTYSTSEKADSSLKRESTADLSEPITSQQMKLQDIVARSPSKSQRVGWQSKPCFSMLSMSPDDDHDEAPSPPRAPQEDVLSAADEPEESPEPSEQSVGSARISDAPRDDEATLEMAIRPEDSQTEASPRLPSNKDVQSNSVSSSKRQSQAGDECWYPSELAAMVITNPDAQMEDMGAPKSRHSVRQSQLNPSSGTEVGEQNRGSAVTEVETESALPLSLSGRTVAQAESTSSRTSSQLQARESSRRASQLQAVPYEAGGASVYLKESMGQFLYSRSSQNPEFADATLQGAQIKQKKRNQAEGPHSYKQCLMQLRSTDQTEEPQSYKQFPLTRGSADQAEEAHSYKQCRMKQGKRNQAEGPHSYKQCLMQLRSTDQTEEPQSYKQFPLTRGSADQAEEPHSYKQCRMKRGKRNQAEGPHSYKQCLMQLRSTDQTEEPQSYKQFPLTRGSADQAEEPHSYKQCRMKRGKRNQAEGPHSYKQCLMQLRSTDQTEEPQSYKQFPLTRGRSSQLQAVPYEAGGDGSTRRASQTPSVSFEQGENVWEARHRTEHTENRSSSKAAEKETSRKRAGRKTLDSCAVLGASPEDDLTTIRTQYRRVALSHHPDKGGSKQAFVRLQGAKDYMLARNAVEHSEEEVLKKHTSSFRHAASMQFAAGSSDSEEQDRSEGMLELTGRPVRSSVDLTRLEKQLPMPSMDELQAAKPPRHLSIPEEDPSDESDCQKVMARTMSTECPPSRRQTRSSIDSQDLNFAMDDERFDTWAPQVASSEGDMVLSQTPRRGSVVSADGSLEAMRSAGSQLGEVALTRKALEQDVRTLLREMDHHCEAITETYRQLASLNGKIGDAFLDLRYAWAPLHCEKANVDGVA</sequence>
<feature type="non-terminal residue" evidence="3">
    <location>
        <position position="1"/>
    </location>
</feature>
<comment type="caution">
    <text evidence="3">The sequence shown here is derived from an EMBL/GenBank/DDBJ whole genome shotgun (WGS) entry which is preliminary data.</text>
</comment>
<dbReference type="OrthoDB" id="439348at2759"/>
<feature type="compositionally biased region" description="Polar residues" evidence="1">
    <location>
        <begin position="144"/>
        <end position="153"/>
    </location>
</feature>
<dbReference type="InterPro" id="IPR036869">
    <property type="entry name" value="J_dom_sf"/>
</dbReference>
<feature type="compositionally biased region" description="Polar residues" evidence="1">
    <location>
        <begin position="367"/>
        <end position="398"/>
    </location>
</feature>
<feature type="region of interest" description="Disordered" evidence="1">
    <location>
        <begin position="577"/>
        <end position="622"/>
    </location>
</feature>
<dbReference type="InterPro" id="IPR001623">
    <property type="entry name" value="DnaJ_domain"/>
</dbReference>
<feature type="compositionally biased region" description="Basic and acidic residues" evidence="1">
    <location>
        <begin position="59"/>
        <end position="88"/>
    </location>
</feature>
<accession>A0A9P1DFE3</accession>
<feature type="compositionally biased region" description="Basic residues" evidence="1">
    <location>
        <begin position="549"/>
        <end position="558"/>
    </location>
</feature>
<proteinExistence type="predicted"/>
<feature type="compositionally biased region" description="Polar residues" evidence="1">
    <location>
        <begin position="577"/>
        <end position="587"/>
    </location>
</feature>
<feature type="region of interest" description="Disordered" evidence="1">
    <location>
        <begin position="634"/>
        <end position="716"/>
    </location>
</feature>
<feature type="region of interest" description="Disordered" evidence="1">
    <location>
        <begin position="520"/>
        <end position="565"/>
    </location>
</feature>
<reference evidence="4" key="2">
    <citation type="submission" date="2024-04" db="EMBL/GenBank/DDBJ databases">
        <authorList>
            <person name="Chen Y."/>
            <person name="Shah S."/>
            <person name="Dougan E. K."/>
            <person name="Thang M."/>
            <person name="Chan C."/>
        </authorList>
    </citation>
    <scope>NUCLEOTIDE SEQUENCE [LARGE SCALE GENOMIC DNA]</scope>
</reference>
<keyword evidence="5" id="KW-1185">Reference proteome</keyword>
<name>A0A9P1DFE3_9DINO</name>
<evidence type="ECO:0000313" key="3">
    <source>
        <dbReference type="EMBL" id="CAI4009053.1"/>
    </source>
</evidence>
<feature type="compositionally biased region" description="Polar residues" evidence="1">
    <location>
        <begin position="634"/>
        <end position="644"/>
    </location>
</feature>
<feature type="compositionally biased region" description="Polar residues" evidence="1">
    <location>
        <begin position="670"/>
        <end position="682"/>
    </location>
</feature>
<feature type="region of interest" description="Disordered" evidence="1">
    <location>
        <begin position="46"/>
        <end position="88"/>
    </location>
</feature>
<feature type="compositionally biased region" description="Basic residues" evidence="1">
    <location>
        <begin position="606"/>
        <end position="615"/>
    </location>
</feature>
<evidence type="ECO:0000313" key="5">
    <source>
        <dbReference type="Proteomes" id="UP001152797"/>
    </source>
</evidence>
<dbReference type="Gene3D" id="1.10.287.110">
    <property type="entry name" value="DnaJ domain"/>
    <property type="match status" value="1"/>
</dbReference>
<dbReference type="CDD" id="cd06257">
    <property type="entry name" value="DnaJ"/>
    <property type="match status" value="1"/>
</dbReference>
<evidence type="ECO:0000256" key="1">
    <source>
        <dbReference type="SAM" id="MobiDB-lite"/>
    </source>
</evidence>
<dbReference type="PROSITE" id="PS50076">
    <property type="entry name" value="DNAJ_2"/>
    <property type="match status" value="1"/>
</dbReference>
<evidence type="ECO:0000313" key="4">
    <source>
        <dbReference type="EMBL" id="CAL1162428.1"/>
    </source>
</evidence>
<feature type="region of interest" description="Disordered" evidence="1">
    <location>
        <begin position="106"/>
        <end position="130"/>
    </location>
</feature>
<dbReference type="SUPFAM" id="SSF46565">
    <property type="entry name" value="Chaperone J-domain"/>
    <property type="match status" value="1"/>
</dbReference>
<feature type="region of interest" description="Disordered" evidence="1">
    <location>
        <begin position="144"/>
        <end position="399"/>
    </location>
</feature>
<feature type="domain" description="J" evidence="2">
    <location>
        <begin position="720"/>
        <end position="790"/>
    </location>
</feature>
<protein>
    <recommendedName>
        <fullName evidence="2">J domain-containing protein</fullName>
    </recommendedName>
</protein>
<feature type="compositionally biased region" description="Polar residues" evidence="1">
    <location>
        <begin position="463"/>
        <end position="473"/>
    </location>
</feature>
<feature type="compositionally biased region" description="Polar residues" evidence="1">
    <location>
        <begin position="332"/>
        <end position="342"/>
    </location>
</feature>
<dbReference type="EMBL" id="CAMXCT010004445">
    <property type="protein sequence ID" value="CAI4009053.1"/>
    <property type="molecule type" value="Genomic_DNA"/>
</dbReference>
<dbReference type="AlphaFoldDB" id="A0A9P1DFE3"/>
<dbReference type="Proteomes" id="UP001152797">
    <property type="component" value="Unassembled WGS sequence"/>
</dbReference>
<feature type="region of interest" description="Disordered" evidence="1">
    <location>
        <begin position="463"/>
        <end position="507"/>
    </location>
</feature>
<dbReference type="EMBL" id="CAMXCT020004445">
    <property type="protein sequence ID" value="CAL1162428.1"/>
    <property type="molecule type" value="Genomic_DNA"/>
</dbReference>
<dbReference type="EMBL" id="CAMXCT030004445">
    <property type="protein sequence ID" value="CAL4796365.1"/>
    <property type="molecule type" value="Genomic_DNA"/>
</dbReference>